<evidence type="ECO:0000256" key="2">
    <source>
        <dbReference type="ARBA" id="ARBA00022692"/>
    </source>
</evidence>
<dbReference type="CDD" id="cd11386">
    <property type="entry name" value="MCP_signal"/>
    <property type="match status" value="1"/>
</dbReference>
<evidence type="ECO:0000256" key="7">
    <source>
        <dbReference type="PROSITE-ProRule" id="PRU00284"/>
    </source>
</evidence>
<feature type="domain" description="HAMP" evidence="11">
    <location>
        <begin position="325"/>
        <end position="366"/>
    </location>
</feature>
<dbReference type="GO" id="GO:0007165">
    <property type="term" value="P:signal transduction"/>
    <property type="evidence" value="ECO:0007669"/>
    <property type="project" value="UniProtKB-KW"/>
</dbReference>
<comment type="caution">
    <text evidence="12">The sequence shown here is derived from an EMBL/GenBank/DDBJ whole genome shotgun (WGS) entry which is preliminary data.</text>
</comment>
<dbReference type="SMART" id="SM00283">
    <property type="entry name" value="MA"/>
    <property type="match status" value="1"/>
</dbReference>
<dbReference type="InterPro" id="IPR029151">
    <property type="entry name" value="Sensor-like_sf"/>
</dbReference>
<dbReference type="FunFam" id="1.10.287.950:FF:000001">
    <property type="entry name" value="Methyl-accepting chemotaxis sensory transducer"/>
    <property type="match status" value="1"/>
</dbReference>
<dbReference type="InterPro" id="IPR003660">
    <property type="entry name" value="HAMP_dom"/>
</dbReference>
<evidence type="ECO:0000313" key="13">
    <source>
        <dbReference type="Proteomes" id="UP000543030"/>
    </source>
</evidence>
<feature type="transmembrane region" description="Helical" evidence="9">
    <location>
        <begin position="287"/>
        <end position="309"/>
    </location>
</feature>
<dbReference type="PANTHER" id="PTHR32089">
    <property type="entry name" value="METHYL-ACCEPTING CHEMOTAXIS PROTEIN MCPB"/>
    <property type="match status" value="1"/>
</dbReference>
<keyword evidence="13" id="KW-1185">Reference proteome</keyword>
<feature type="domain" description="Methyl-accepting transducer" evidence="10">
    <location>
        <begin position="371"/>
        <end position="607"/>
    </location>
</feature>
<keyword evidence="2 9" id="KW-0812">Transmembrane</keyword>
<evidence type="ECO:0000256" key="4">
    <source>
        <dbReference type="ARBA" id="ARBA00023136"/>
    </source>
</evidence>
<dbReference type="SUPFAM" id="SSF58104">
    <property type="entry name" value="Methyl-accepting chemotaxis protein (MCP) signaling domain"/>
    <property type="match status" value="1"/>
</dbReference>
<dbReference type="PROSITE" id="PS50885">
    <property type="entry name" value="HAMP"/>
    <property type="match status" value="1"/>
</dbReference>
<comment type="subcellular location">
    <subcellularLocation>
        <location evidence="1">Membrane</location>
        <topology evidence="1">Multi-pass membrane protein</topology>
    </subcellularLocation>
</comment>
<evidence type="ECO:0000256" key="5">
    <source>
        <dbReference type="ARBA" id="ARBA00023224"/>
    </source>
</evidence>
<gene>
    <name evidence="12" type="ORF">HNQ50_003058</name>
</gene>
<organism evidence="12 13">
    <name type="scientific">Silvimonas terrae</name>
    <dbReference type="NCBI Taxonomy" id="300266"/>
    <lineage>
        <taxon>Bacteria</taxon>
        <taxon>Pseudomonadati</taxon>
        <taxon>Pseudomonadota</taxon>
        <taxon>Betaproteobacteria</taxon>
        <taxon>Neisseriales</taxon>
        <taxon>Chitinibacteraceae</taxon>
        <taxon>Silvimonas</taxon>
    </lineage>
</organism>
<evidence type="ECO:0000256" key="1">
    <source>
        <dbReference type="ARBA" id="ARBA00004141"/>
    </source>
</evidence>
<dbReference type="GO" id="GO:0006935">
    <property type="term" value="P:chemotaxis"/>
    <property type="evidence" value="ECO:0007669"/>
    <property type="project" value="UniProtKB-ARBA"/>
</dbReference>
<keyword evidence="5 7" id="KW-0807">Transducer</keyword>
<dbReference type="AlphaFoldDB" id="A0A840RGY2"/>
<dbReference type="InterPro" id="IPR004089">
    <property type="entry name" value="MCPsignal_dom"/>
</dbReference>
<keyword evidence="8" id="KW-0175">Coiled coil</keyword>
<feature type="coiled-coil region" evidence="8">
    <location>
        <begin position="45"/>
        <end position="72"/>
    </location>
</feature>
<sequence length="643" mass="68635">MLHTLQGRVAAAVAVILLPVILGGALLFALNESTRVHDETDQQAQQALDNAVDQLKLTNDQMKARVDAAMKLLKARGLALGQPASGPAVVVKDKNPPDLLLGTAAQANHFELVDGVLDIMGGTATLFSRSGDDFVRVSTNVKKDGNRAIGTVLDPKGRAIAAIRQGQPFYGQVDILGNPYITGYEPIHDAANNVIGIWYVGYKVDLSPMQATVGRIHLLQSGFVAVVDDKGKVRFHSGSVDDSAAQSLIDSAPAGWAHIEQPFDDWKFKAVAMWPESEVNQIARQRALVIGISAVVVAVLLLLVLLALLRHMVLKPLGGEPADAVRAAQAIADGDLAFPLHLTHASRDSMMVAIGRMRDALRAMIEEIQAEARGVNEIAGRFNVTSQQIAEGSARQSDATTTMAAALEELTVSVNHISASAQTSLDHTSESANLSREGEQVIARTVTEIQGIAEQVDQTARVIATTVEKTVAIASVVKVIREVADQTNLLALNAAIEAARAGEQGRGFAVVADEVRKLAERTAQSTTEISQTIAAVQESASETTRNIQTTQGRVAQGVELANQAGAAIRRIEEASGEVLRVSREITVALREQSQASNDIAANVERVTQMIVQNESASRDAAHEAQEMHQVASNLNTTLSRFRL</sequence>
<evidence type="ECO:0000259" key="10">
    <source>
        <dbReference type="PROSITE" id="PS50111"/>
    </source>
</evidence>
<comment type="similarity">
    <text evidence="6">Belongs to the methyl-accepting chemotaxis (MCP) protein family.</text>
</comment>
<reference evidence="12 13" key="1">
    <citation type="submission" date="2020-08" db="EMBL/GenBank/DDBJ databases">
        <title>Genomic Encyclopedia of Type Strains, Phase IV (KMG-IV): sequencing the most valuable type-strain genomes for metagenomic binning, comparative biology and taxonomic classification.</title>
        <authorList>
            <person name="Goeker M."/>
        </authorList>
    </citation>
    <scope>NUCLEOTIDE SEQUENCE [LARGE SCALE GENOMIC DNA]</scope>
    <source>
        <strain evidence="12 13">DSM 18233</strain>
    </source>
</reference>
<dbReference type="InterPro" id="IPR033462">
    <property type="entry name" value="Cache_3-Cache_2"/>
</dbReference>
<name>A0A840RGY2_9NEIS</name>
<dbReference type="Pfam" id="PF17201">
    <property type="entry name" value="Cache_3-Cache_2"/>
    <property type="match status" value="1"/>
</dbReference>
<keyword evidence="4 9" id="KW-0472">Membrane</keyword>
<dbReference type="EMBL" id="JACHHN010000006">
    <property type="protein sequence ID" value="MBB5192317.1"/>
    <property type="molecule type" value="Genomic_DNA"/>
</dbReference>
<dbReference type="Pfam" id="PF00015">
    <property type="entry name" value="MCPsignal"/>
    <property type="match status" value="1"/>
</dbReference>
<evidence type="ECO:0000256" key="6">
    <source>
        <dbReference type="ARBA" id="ARBA00029447"/>
    </source>
</evidence>
<evidence type="ECO:0000313" key="12">
    <source>
        <dbReference type="EMBL" id="MBB5192317.1"/>
    </source>
</evidence>
<proteinExistence type="inferred from homology"/>
<dbReference type="PROSITE" id="PS50111">
    <property type="entry name" value="CHEMOTAXIS_TRANSDUC_2"/>
    <property type="match status" value="1"/>
</dbReference>
<dbReference type="Proteomes" id="UP000543030">
    <property type="component" value="Unassembled WGS sequence"/>
</dbReference>
<evidence type="ECO:0000256" key="3">
    <source>
        <dbReference type="ARBA" id="ARBA00022989"/>
    </source>
</evidence>
<dbReference type="SUPFAM" id="SSF103190">
    <property type="entry name" value="Sensory domain-like"/>
    <property type="match status" value="1"/>
</dbReference>
<dbReference type="PANTHER" id="PTHR32089:SF119">
    <property type="entry name" value="METHYL-ACCEPTING CHEMOTAXIS PROTEIN CTPL"/>
    <property type="match status" value="1"/>
</dbReference>
<dbReference type="GO" id="GO:0016020">
    <property type="term" value="C:membrane"/>
    <property type="evidence" value="ECO:0007669"/>
    <property type="project" value="UniProtKB-SubCell"/>
</dbReference>
<feature type="transmembrane region" description="Helical" evidence="9">
    <location>
        <begin position="9"/>
        <end position="30"/>
    </location>
</feature>
<evidence type="ECO:0000256" key="8">
    <source>
        <dbReference type="SAM" id="Coils"/>
    </source>
</evidence>
<evidence type="ECO:0000259" key="11">
    <source>
        <dbReference type="PROSITE" id="PS50885"/>
    </source>
</evidence>
<accession>A0A840RGY2</accession>
<protein>
    <submittedName>
        <fullName evidence="12">Methyl-accepting chemotaxis protein</fullName>
    </submittedName>
</protein>
<keyword evidence="3 9" id="KW-1133">Transmembrane helix</keyword>
<dbReference type="Gene3D" id="1.10.287.950">
    <property type="entry name" value="Methyl-accepting chemotaxis protein"/>
    <property type="match status" value="1"/>
</dbReference>
<evidence type="ECO:0000256" key="9">
    <source>
        <dbReference type="SAM" id="Phobius"/>
    </source>
</evidence>